<gene>
    <name evidence="9" type="ORF">C8J30_10139</name>
</gene>
<evidence type="ECO:0000313" key="10">
    <source>
        <dbReference type="Proteomes" id="UP000247727"/>
    </source>
</evidence>
<reference evidence="9 10" key="1">
    <citation type="submission" date="2018-06" db="EMBL/GenBank/DDBJ databases">
        <title>Genomic Encyclopedia of Type Strains, Phase III (KMG-III): the genomes of soil and plant-associated and newly described type strains.</title>
        <authorList>
            <person name="Whitman W."/>
        </authorList>
    </citation>
    <scope>NUCLEOTIDE SEQUENCE [LARGE SCALE GENOMIC DNA]</scope>
    <source>
        <strain evidence="9 10">JA737</strain>
    </source>
</reference>
<dbReference type="OrthoDB" id="9807402at2"/>
<dbReference type="PANTHER" id="PTHR43163">
    <property type="entry name" value="DIPEPTIDE TRANSPORT SYSTEM PERMEASE PROTEIN DPPB-RELATED"/>
    <property type="match status" value="1"/>
</dbReference>
<evidence type="ECO:0000256" key="3">
    <source>
        <dbReference type="ARBA" id="ARBA00022475"/>
    </source>
</evidence>
<organism evidence="9 10">
    <name type="scientific">Rhodobacter viridis</name>
    <dbReference type="NCBI Taxonomy" id="1054202"/>
    <lineage>
        <taxon>Bacteria</taxon>
        <taxon>Pseudomonadati</taxon>
        <taxon>Pseudomonadota</taxon>
        <taxon>Alphaproteobacteria</taxon>
        <taxon>Rhodobacterales</taxon>
        <taxon>Rhodobacter group</taxon>
        <taxon>Rhodobacter</taxon>
    </lineage>
</organism>
<feature type="transmembrane region" description="Helical" evidence="7">
    <location>
        <begin position="291"/>
        <end position="311"/>
    </location>
</feature>
<keyword evidence="6 7" id="KW-0472">Membrane</keyword>
<sequence length="331" mass="34236">MTAVLRLVISRLIGGIPVLLIVLAGVFALLEAAGGDAIDAYFASIGGGDAALAAQLRAEHGLDHSALQRFLFLLGHLAQGDLGWSVAQGRPVAPLIAERLPATLALMGSATAFSFTLGSGLGILAGRRPGSALDRLLSGGALLLHAVPGFWLGLVLSVVFAVKLRWLPVSGIETIASGKTGLARVADIAAHLVLPVATLTLIYLALFLRVMRGAMAEVWAQEFVLAARARGIAPRRILLNHVARTAVLPLVTLLGLQSAAMLGGSVVIESVFGIAGFGRLAAEAVAGRDPALLLAVILVSAVLVVGCNSLVDLAYGLLDPRVRPVAHRREV</sequence>
<dbReference type="Gene3D" id="1.10.3720.10">
    <property type="entry name" value="MetI-like"/>
    <property type="match status" value="1"/>
</dbReference>
<proteinExistence type="inferred from homology"/>
<dbReference type="Proteomes" id="UP000247727">
    <property type="component" value="Unassembled WGS sequence"/>
</dbReference>
<keyword evidence="10" id="KW-1185">Reference proteome</keyword>
<evidence type="ECO:0000256" key="1">
    <source>
        <dbReference type="ARBA" id="ARBA00004651"/>
    </source>
</evidence>
<evidence type="ECO:0000259" key="8">
    <source>
        <dbReference type="PROSITE" id="PS50928"/>
    </source>
</evidence>
<feature type="domain" description="ABC transmembrane type-1" evidence="8">
    <location>
        <begin position="100"/>
        <end position="311"/>
    </location>
</feature>
<accession>A0A318U3U8</accession>
<evidence type="ECO:0000256" key="5">
    <source>
        <dbReference type="ARBA" id="ARBA00022989"/>
    </source>
</evidence>
<dbReference type="GO" id="GO:0055085">
    <property type="term" value="P:transmembrane transport"/>
    <property type="evidence" value="ECO:0007669"/>
    <property type="project" value="InterPro"/>
</dbReference>
<evidence type="ECO:0000256" key="4">
    <source>
        <dbReference type="ARBA" id="ARBA00022692"/>
    </source>
</evidence>
<dbReference type="GO" id="GO:0005886">
    <property type="term" value="C:plasma membrane"/>
    <property type="evidence" value="ECO:0007669"/>
    <property type="project" value="UniProtKB-SubCell"/>
</dbReference>
<dbReference type="PANTHER" id="PTHR43163:SF9">
    <property type="entry name" value="ABC TRANSPORTER PERMEASE PROTEIN"/>
    <property type="match status" value="1"/>
</dbReference>
<comment type="similarity">
    <text evidence="7">Belongs to the binding-protein-dependent transport system permease family.</text>
</comment>
<dbReference type="RefSeq" id="WP_110803723.1">
    <property type="nucleotide sequence ID" value="NZ_QJTK01000001.1"/>
</dbReference>
<feature type="transmembrane region" description="Helical" evidence="7">
    <location>
        <begin position="136"/>
        <end position="162"/>
    </location>
</feature>
<keyword evidence="5 7" id="KW-1133">Transmembrane helix</keyword>
<comment type="caution">
    <text evidence="9">The sequence shown here is derived from an EMBL/GenBank/DDBJ whole genome shotgun (WGS) entry which is preliminary data.</text>
</comment>
<dbReference type="CDD" id="cd06261">
    <property type="entry name" value="TM_PBP2"/>
    <property type="match status" value="1"/>
</dbReference>
<feature type="transmembrane region" description="Helical" evidence="7">
    <location>
        <begin position="12"/>
        <end position="30"/>
    </location>
</feature>
<evidence type="ECO:0000313" key="9">
    <source>
        <dbReference type="EMBL" id="PYF12659.1"/>
    </source>
</evidence>
<dbReference type="SUPFAM" id="SSF161098">
    <property type="entry name" value="MetI-like"/>
    <property type="match status" value="1"/>
</dbReference>
<dbReference type="InterPro" id="IPR035906">
    <property type="entry name" value="MetI-like_sf"/>
</dbReference>
<dbReference type="EMBL" id="QJTK01000001">
    <property type="protein sequence ID" value="PYF12659.1"/>
    <property type="molecule type" value="Genomic_DNA"/>
</dbReference>
<dbReference type="Pfam" id="PF00528">
    <property type="entry name" value="BPD_transp_1"/>
    <property type="match status" value="1"/>
</dbReference>
<dbReference type="PROSITE" id="PS50928">
    <property type="entry name" value="ABC_TM1"/>
    <property type="match status" value="1"/>
</dbReference>
<feature type="transmembrane region" description="Helical" evidence="7">
    <location>
        <begin position="104"/>
        <end position="124"/>
    </location>
</feature>
<dbReference type="InterPro" id="IPR000515">
    <property type="entry name" value="MetI-like"/>
</dbReference>
<dbReference type="AlphaFoldDB" id="A0A318U3U8"/>
<keyword evidence="2 7" id="KW-0813">Transport</keyword>
<feature type="transmembrane region" description="Helical" evidence="7">
    <location>
        <begin position="188"/>
        <end position="208"/>
    </location>
</feature>
<name>A0A318U3U8_9RHOB</name>
<evidence type="ECO:0000256" key="2">
    <source>
        <dbReference type="ARBA" id="ARBA00022448"/>
    </source>
</evidence>
<protein>
    <submittedName>
        <fullName evidence="9">Peptide/nickel transport system permease protein</fullName>
    </submittedName>
</protein>
<comment type="subcellular location">
    <subcellularLocation>
        <location evidence="1 7">Cell membrane</location>
        <topology evidence="1 7">Multi-pass membrane protein</topology>
    </subcellularLocation>
</comment>
<keyword evidence="3" id="KW-1003">Cell membrane</keyword>
<evidence type="ECO:0000256" key="7">
    <source>
        <dbReference type="RuleBase" id="RU363032"/>
    </source>
</evidence>
<keyword evidence="4 7" id="KW-0812">Transmembrane</keyword>
<evidence type="ECO:0000256" key="6">
    <source>
        <dbReference type="ARBA" id="ARBA00023136"/>
    </source>
</evidence>